<dbReference type="Pfam" id="PF02518">
    <property type="entry name" value="HATPase_c"/>
    <property type="match status" value="1"/>
</dbReference>
<dbReference type="InterPro" id="IPR003661">
    <property type="entry name" value="HisK_dim/P_dom"/>
</dbReference>
<dbReference type="SUPFAM" id="SSF47384">
    <property type="entry name" value="Homodimeric domain of signal transducing histidine kinase"/>
    <property type="match status" value="1"/>
</dbReference>
<feature type="domain" description="Histidine kinase" evidence="8">
    <location>
        <begin position="315"/>
        <end position="558"/>
    </location>
</feature>
<keyword evidence="6 10" id="KW-0418">Kinase</keyword>
<dbReference type="PANTHER" id="PTHR42878">
    <property type="entry name" value="TWO-COMPONENT HISTIDINE KINASE"/>
    <property type="match status" value="1"/>
</dbReference>
<proteinExistence type="predicted"/>
<evidence type="ECO:0000256" key="2">
    <source>
        <dbReference type="ARBA" id="ARBA00004370"/>
    </source>
</evidence>
<dbReference type="Proteomes" id="UP000004980">
    <property type="component" value="Unassembled WGS sequence"/>
</dbReference>
<dbReference type="Pfam" id="PF05227">
    <property type="entry name" value="CHASE3"/>
    <property type="match status" value="1"/>
</dbReference>
<evidence type="ECO:0000313" key="10">
    <source>
        <dbReference type="EMBL" id="EIM98182.1"/>
    </source>
</evidence>
<dbReference type="Gene3D" id="3.30.565.10">
    <property type="entry name" value="Histidine kinase-like ATPase, C-terminal domain"/>
    <property type="match status" value="1"/>
</dbReference>
<feature type="domain" description="HAMP" evidence="9">
    <location>
        <begin position="228"/>
        <end position="279"/>
    </location>
</feature>
<dbReference type="PROSITE" id="PS50885">
    <property type="entry name" value="HAMP"/>
    <property type="match status" value="1"/>
</dbReference>
<evidence type="ECO:0000256" key="3">
    <source>
        <dbReference type="ARBA" id="ARBA00012438"/>
    </source>
</evidence>
<evidence type="ECO:0000256" key="1">
    <source>
        <dbReference type="ARBA" id="ARBA00000085"/>
    </source>
</evidence>
<evidence type="ECO:0000259" key="9">
    <source>
        <dbReference type="PROSITE" id="PS50885"/>
    </source>
</evidence>
<gene>
    <name evidence="10" type="ORF">WQE_24997</name>
</gene>
<keyword evidence="11" id="KW-1185">Reference proteome</keyword>
<dbReference type="Gene3D" id="1.10.287.130">
    <property type="match status" value="1"/>
</dbReference>
<keyword evidence="7" id="KW-0812">Transmembrane</keyword>
<accession>A0ABP2PK50</accession>
<feature type="transmembrane region" description="Helical" evidence="7">
    <location>
        <begin position="206"/>
        <end position="227"/>
    </location>
</feature>
<comment type="caution">
    <text evidence="10">The sequence shown here is derived from an EMBL/GenBank/DDBJ whole genome shotgun (WGS) entry which is preliminary data.</text>
</comment>
<dbReference type="CDD" id="cd00082">
    <property type="entry name" value="HisKA"/>
    <property type="match status" value="1"/>
</dbReference>
<dbReference type="PRINTS" id="PR00344">
    <property type="entry name" value="BCTRLSENSOR"/>
</dbReference>
<dbReference type="Gene3D" id="6.10.340.10">
    <property type="match status" value="1"/>
</dbReference>
<dbReference type="InterPro" id="IPR004358">
    <property type="entry name" value="Sig_transdc_His_kin-like_C"/>
</dbReference>
<feature type="transmembrane region" description="Helical" evidence="7">
    <location>
        <begin position="32"/>
        <end position="51"/>
    </location>
</feature>
<dbReference type="SUPFAM" id="SSF55874">
    <property type="entry name" value="ATPase domain of HSP90 chaperone/DNA topoisomerase II/histidine kinase"/>
    <property type="match status" value="1"/>
</dbReference>
<dbReference type="SMART" id="SM00387">
    <property type="entry name" value="HATPase_c"/>
    <property type="match status" value="1"/>
</dbReference>
<dbReference type="InterPro" id="IPR005467">
    <property type="entry name" value="His_kinase_dom"/>
</dbReference>
<dbReference type="InterPro" id="IPR036097">
    <property type="entry name" value="HisK_dim/P_sf"/>
</dbReference>
<keyword evidence="7" id="KW-0472">Membrane</keyword>
<sequence>MIARVSSTCREAVASHVHAALRQPSMKLFTKGLLLIALPSAIELALLGVVFDMQAQTIRAVERSSDSKQILYQATALENPVLRQVARVRTGIVAGDASFMDRHAAWVDIGDRLTRLETAVADTPAQAARVQRMRDEVDSYRQQALSVAQSLRTGATMKPFVTLEGGELPAQVVRFRAQLKEFIDEASRLEVERNATLAKTRQRQQWTLVGAVIGSMLLWAGTAFGFARSIGRRLDVLAENAQRLASGQPLPTPLSGNDEIAALDSALSRTSALLREADEKQAALKTSLQVRAAELASVNETLRQETQDNEMFIYSVSHDLRSPLVNMQGFSKELQVSCDELRATIDDARLPDVEHKRLAHVLDGDVQESLRYVRSSVTRAAAIIEALLRISRAGRLEYQWQRVSVGRAVARAVDVLQKRIDERRVVVVVRDLPTAWGDPSAIEQVFSQLLSNAINFLDPSRPGRIEVGALDGALAESALASTPRTRTYFVRDNGMGIPAAYMSKVFRAFQRLHGDVAQGEGIGLALVRRTVERHGGRVWVESAEGAGSTFFVTLPDQPMRY</sequence>
<keyword evidence="7" id="KW-1133">Transmembrane helix</keyword>
<dbReference type="InterPro" id="IPR050351">
    <property type="entry name" value="BphY/WalK/GraS-like"/>
</dbReference>
<comment type="catalytic activity">
    <reaction evidence="1">
        <text>ATP + protein L-histidine = ADP + protein N-phospho-L-histidine.</text>
        <dbReference type="EC" id="2.7.13.3"/>
    </reaction>
</comment>
<dbReference type="Pfam" id="PF00512">
    <property type="entry name" value="HisKA"/>
    <property type="match status" value="1"/>
</dbReference>
<comment type="subcellular location">
    <subcellularLocation>
        <location evidence="2">Membrane</location>
    </subcellularLocation>
</comment>
<dbReference type="EMBL" id="AKAU01000127">
    <property type="protein sequence ID" value="EIM98182.1"/>
    <property type="molecule type" value="Genomic_DNA"/>
</dbReference>
<dbReference type="InterPro" id="IPR003660">
    <property type="entry name" value="HAMP_dom"/>
</dbReference>
<dbReference type="EC" id="2.7.13.3" evidence="3"/>
<keyword evidence="5" id="KW-0808">Transferase</keyword>
<dbReference type="InterPro" id="IPR003594">
    <property type="entry name" value="HATPase_dom"/>
</dbReference>
<evidence type="ECO:0000256" key="5">
    <source>
        <dbReference type="ARBA" id="ARBA00022679"/>
    </source>
</evidence>
<dbReference type="InterPro" id="IPR007891">
    <property type="entry name" value="CHASE3"/>
</dbReference>
<reference evidence="10 11" key="1">
    <citation type="journal article" date="2012" name="J. Bacteriol.">
        <title>Draft Genome Sequence of the Soil Bacterium Burkholderia terrae Strain BS001, Which Interacts with Fungal Surface Structures.</title>
        <authorList>
            <person name="Nazir R."/>
            <person name="Hansen M.A."/>
            <person name="Sorensen S."/>
            <person name="van Elsas J.D."/>
        </authorList>
    </citation>
    <scope>NUCLEOTIDE SEQUENCE [LARGE SCALE GENOMIC DNA]</scope>
    <source>
        <strain evidence="10 11">BS001</strain>
    </source>
</reference>
<dbReference type="SMART" id="SM00388">
    <property type="entry name" value="HisKA"/>
    <property type="match status" value="1"/>
</dbReference>
<keyword evidence="4" id="KW-0597">Phosphoprotein</keyword>
<dbReference type="InterPro" id="IPR036890">
    <property type="entry name" value="HATPase_C_sf"/>
</dbReference>
<name>A0ABP2PK50_9BURK</name>
<evidence type="ECO:0000256" key="7">
    <source>
        <dbReference type="SAM" id="Phobius"/>
    </source>
</evidence>
<dbReference type="PANTHER" id="PTHR42878:SF15">
    <property type="entry name" value="BACTERIOPHYTOCHROME"/>
    <property type="match status" value="1"/>
</dbReference>
<evidence type="ECO:0000313" key="11">
    <source>
        <dbReference type="Proteomes" id="UP000004980"/>
    </source>
</evidence>
<evidence type="ECO:0000256" key="4">
    <source>
        <dbReference type="ARBA" id="ARBA00022553"/>
    </source>
</evidence>
<dbReference type="GO" id="GO:0016301">
    <property type="term" value="F:kinase activity"/>
    <property type="evidence" value="ECO:0007669"/>
    <property type="project" value="UniProtKB-KW"/>
</dbReference>
<evidence type="ECO:0000256" key="6">
    <source>
        <dbReference type="ARBA" id="ARBA00022777"/>
    </source>
</evidence>
<protein>
    <recommendedName>
        <fullName evidence="3">histidine kinase</fullName>
        <ecNumber evidence="3">2.7.13.3</ecNumber>
    </recommendedName>
</protein>
<evidence type="ECO:0000259" key="8">
    <source>
        <dbReference type="PROSITE" id="PS50109"/>
    </source>
</evidence>
<organism evidence="10 11">
    <name type="scientific">Paraburkholderia hospita</name>
    <dbReference type="NCBI Taxonomy" id="169430"/>
    <lineage>
        <taxon>Bacteria</taxon>
        <taxon>Pseudomonadati</taxon>
        <taxon>Pseudomonadota</taxon>
        <taxon>Betaproteobacteria</taxon>
        <taxon>Burkholderiales</taxon>
        <taxon>Burkholderiaceae</taxon>
        <taxon>Paraburkholderia</taxon>
    </lineage>
</organism>
<dbReference type="PROSITE" id="PS50109">
    <property type="entry name" value="HIS_KIN"/>
    <property type="match status" value="1"/>
</dbReference>